<dbReference type="InterPro" id="IPR010636">
    <property type="entry name" value="Class_II_hydrophobin"/>
</dbReference>
<evidence type="ECO:0000313" key="5">
    <source>
        <dbReference type="Proteomes" id="UP000756132"/>
    </source>
</evidence>
<reference evidence="4" key="1">
    <citation type="submission" date="2021-12" db="EMBL/GenBank/DDBJ databases">
        <authorList>
            <person name="Zaccaron A."/>
            <person name="Stergiopoulos I."/>
        </authorList>
    </citation>
    <scope>NUCLEOTIDE SEQUENCE</scope>
    <source>
        <strain evidence="4">Race5_Kim</strain>
    </source>
</reference>
<dbReference type="CDD" id="cd23508">
    <property type="entry name" value="hydrophobin_II"/>
    <property type="match status" value="1"/>
</dbReference>
<dbReference type="GeneID" id="71989793"/>
<dbReference type="SUPFAM" id="SSF101751">
    <property type="entry name" value="Hydrophobin II, HfbII"/>
    <property type="match status" value="1"/>
</dbReference>
<protein>
    <submittedName>
        <fullName evidence="4">Uncharacterized protein</fullName>
    </submittedName>
</protein>
<gene>
    <name evidence="4" type="ORF">CLAFUR5_09915</name>
</gene>
<feature type="signal peptide" evidence="3">
    <location>
        <begin position="1"/>
        <end position="18"/>
    </location>
</feature>
<reference evidence="4" key="2">
    <citation type="journal article" date="2022" name="Microb. Genom.">
        <title>A chromosome-scale genome assembly of the tomato pathogen Cladosporium fulvum reveals a compartmentalized genome architecture and the presence of a dispensable chromosome.</title>
        <authorList>
            <person name="Zaccaron A.Z."/>
            <person name="Chen L.H."/>
            <person name="Samaras A."/>
            <person name="Stergiopoulos I."/>
        </authorList>
    </citation>
    <scope>NUCLEOTIDE SEQUENCE</scope>
    <source>
        <strain evidence="4">Race5_Kim</strain>
    </source>
</reference>
<keyword evidence="5" id="KW-1185">Reference proteome</keyword>
<evidence type="ECO:0000256" key="2">
    <source>
        <dbReference type="ARBA" id="ARBA00023157"/>
    </source>
</evidence>
<sequence length="165" mass="17438">MRSFIVASLALSASIASAMPQLQARQQAYDHQGNAAVDAQQNYRPQGYSDNTYPGNTQVDADDNVRPNGQTYSGYQYTSGSGGGAGYGYDHRDDDIDAFTCPGLQAVPQCCELNALGVVSASCKNPTNTPHDKDSFNEDCAQDGKTAQCCLLPLLAGVSVACNDI</sequence>
<evidence type="ECO:0000256" key="1">
    <source>
        <dbReference type="ARBA" id="ARBA00009576"/>
    </source>
</evidence>
<proteinExistence type="inferred from homology"/>
<feature type="chain" id="PRO_5040375256" evidence="3">
    <location>
        <begin position="19"/>
        <end position="165"/>
    </location>
</feature>
<dbReference type="GO" id="GO:0005576">
    <property type="term" value="C:extracellular region"/>
    <property type="evidence" value="ECO:0007669"/>
    <property type="project" value="InterPro"/>
</dbReference>
<dbReference type="KEGG" id="ffu:CLAFUR5_09915"/>
<dbReference type="Pfam" id="PF06766">
    <property type="entry name" value="Hydrophobin_2"/>
    <property type="match status" value="1"/>
</dbReference>
<dbReference type="RefSeq" id="XP_047763932.1">
    <property type="nucleotide sequence ID" value="XM_047909063.1"/>
</dbReference>
<organism evidence="4 5">
    <name type="scientific">Passalora fulva</name>
    <name type="common">Tomato leaf mold</name>
    <name type="synonym">Cladosporium fulvum</name>
    <dbReference type="NCBI Taxonomy" id="5499"/>
    <lineage>
        <taxon>Eukaryota</taxon>
        <taxon>Fungi</taxon>
        <taxon>Dikarya</taxon>
        <taxon>Ascomycota</taxon>
        <taxon>Pezizomycotina</taxon>
        <taxon>Dothideomycetes</taxon>
        <taxon>Dothideomycetidae</taxon>
        <taxon>Mycosphaerellales</taxon>
        <taxon>Mycosphaerellaceae</taxon>
        <taxon>Fulvia</taxon>
    </lineage>
</organism>
<dbReference type="Gene3D" id="3.20.120.10">
    <property type="entry name" value="Hydrophobin"/>
    <property type="match status" value="1"/>
</dbReference>
<evidence type="ECO:0000313" key="4">
    <source>
        <dbReference type="EMBL" id="UJO19566.1"/>
    </source>
</evidence>
<dbReference type="PANTHER" id="PTHR42341:SF1">
    <property type="entry name" value="HYDROPHOBIN"/>
    <property type="match status" value="1"/>
</dbReference>
<evidence type="ECO:0000256" key="3">
    <source>
        <dbReference type="SAM" id="SignalP"/>
    </source>
</evidence>
<dbReference type="AlphaFoldDB" id="A0A9Q8PBS3"/>
<keyword evidence="3" id="KW-0732">Signal</keyword>
<dbReference type="Proteomes" id="UP000756132">
    <property type="component" value="Chromosome 7"/>
</dbReference>
<dbReference type="EMBL" id="CP090169">
    <property type="protein sequence ID" value="UJO19566.1"/>
    <property type="molecule type" value="Genomic_DNA"/>
</dbReference>
<keyword evidence="2" id="KW-1015">Disulfide bond</keyword>
<name>A0A9Q8PBS3_PASFU</name>
<accession>A0A9Q8PBS3</accession>
<dbReference type="OMA" id="QCCELNA"/>
<dbReference type="PANTHER" id="PTHR42341">
    <property type="entry name" value="HYDROPHOBIN"/>
    <property type="match status" value="1"/>
</dbReference>
<dbReference type="InterPro" id="IPR036686">
    <property type="entry name" value="Class_II_Hydrophobin_sf"/>
</dbReference>
<comment type="similarity">
    <text evidence="1">Belongs to the cerato-ulmin hydrophobin family.</text>
</comment>
<dbReference type="OrthoDB" id="4500971at2759"/>